<dbReference type="HOGENOM" id="CLU_108884_2_0_5"/>
<evidence type="ECO:0000313" key="2">
    <source>
        <dbReference type="EMBL" id="ABE63291.1"/>
    </source>
</evidence>
<dbReference type="AlphaFoldDB" id="Q1QKF6"/>
<dbReference type="EMBL" id="CP000319">
    <property type="protein sequence ID" value="ABE63291.1"/>
    <property type="molecule type" value="Genomic_DNA"/>
</dbReference>
<evidence type="ECO:0000313" key="3">
    <source>
        <dbReference type="Proteomes" id="UP000001953"/>
    </source>
</evidence>
<dbReference type="SUPFAM" id="SSF50346">
    <property type="entry name" value="PRC-barrel domain"/>
    <property type="match status" value="1"/>
</dbReference>
<name>Q1QKF6_NITHX</name>
<organism evidence="2 3">
    <name type="scientific">Nitrobacter hamburgensis (strain DSM 10229 / NCIMB 13809 / X14)</name>
    <dbReference type="NCBI Taxonomy" id="323097"/>
    <lineage>
        <taxon>Bacteria</taxon>
        <taxon>Pseudomonadati</taxon>
        <taxon>Pseudomonadota</taxon>
        <taxon>Alphaproteobacteria</taxon>
        <taxon>Hyphomicrobiales</taxon>
        <taxon>Nitrobacteraceae</taxon>
        <taxon>Nitrobacter</taxon>
    </lineage>
</organism>
<proteinExistence type="predicted"/>
<dbReference type="KEGG" id="nha:Nham_2506"/>
<dbReference type="RefSeq" id="WP_011510959.1">
    <property type="nucleotide sequence ID" value="NC_007964.1"/>
</dbReference>
<dbReference type="InterPro" id="IPR011033">
    <property type="entry name" value="PRC_barrel-like_sf"/>
</dbReference>
<evidence type="ECO:0000259" key="1">
    <source>
        <dbReference type="Pfam" id="PF05239"/>
    </source>
</evidence>
<reference evidence="2 3" key="1">
    <citation type="submission" date="2006-03" db="EMBL/GenBank/DDBJ databases">
        <title>Complete sequence of chromosome of Nitrobacter hamburgensis X14.</title>
        <authorList>
            <consortium name="US DOE Joint Genome Institute"/>
            <person name="Copeland A."/>
            <person name="Lucas S."/>
            <person name="Lapidus A."/>
            <person name="Barry K."/>
            <person name="Detter J.C."/>
            <person name="Glavina del Rio T."/>
            <person name="Hammon N."/>
            <person name="Israni S."/>
            <person name="Dalin E."/>
            <person name="Tice H."/>
            <person name="Pitluck S."/>
            <person name="Chain P."/>
            <person name="Malfatti S."/>
            <person name="Shin M."/>
            <person name="Vergez L."/>
            <person name="Schmutz J."/>
            <person name="Larimer F."/>
            <person name="Land M."/>
            <person name="Hauser L."/>
            <person name="Kyrpides N."/>
            <person name="Ivanova N."/>
            <person name="Ward B."/>
            <person name="Arp D."/>
            <person name="Klotz M."/>
            <person name="Stein L."/>
            <person name="O'Mullan G."/>
            <person name="Starkenburg S."/>
            <person name="Sayavedra L."/>
            <person name="Poret-Peterson A.T."/>
            <person name="Gentry M.E."/>
            <person name="Bruce D."/>
            <person name="Richardson P."/>
        </authorList>
    </citation>
    <scope>NUCLEOTIDE SEQUENCE [LARGE SCALE GENOMIC DNA]</scope>
    <source>
        <strain evidence="3">DSM 10229 / NCIMB 13809 / X14</strain>
    </source>
</reference>
<accession>Q1QKF6</accession>
<dbReference type="Gene3D" id="2.30.30.240">
    <property type="entry name" value="PRC-barrel domain"/>
    <property type="match status" value="1"/>
</dbReference>
<dbReference type="Pfam" id="PF05239">
    <property type="entry name" value="PRC"/>
    <property type="match status" value="1"/>
</dbReference>
<feature type="domain" description="PRC-barrel" evidence="1">
    <location>
        <begin position="19"/>
        <end position="75"/>
    </location>
</feature>
<dbReference type="STRING" id="323097.Nham_2506"/>
<dbReference type="Proteomes" id="UP000001953">
    <property type="component" value="Chromosome"/>
</dbReference>
<dbReference type="PANTHER" id="PTHR36505">
    <property type="entry name" value="BLR1072 PROTEIN"/>
    <property type="match status" value="1"/>
</dbReference>
<gene>
    <name evidence="2" type="ordered locus">Nham_2506</name>
</gene>
<keyword evidence="3" id="KW-1185">Reference proteome</keyword>
<dbReference type="PANTHER" id="PTHR36505:SF1">
    <property type="entry name" value="BLR1072 PROTEIN"/>
    <property type="match status" value="1"/>
</dbReference>
<protein>
    <submittedName>
        <fullName evidence="2">PRC-barrel</fullName>
    </submittedName>
</protein>
<dbReference type="InterPro" id="IPR027275">
    <property type="entry name" value="PRC-brl_dom"/>
</dbReference>
<sequence>MSMKKRGTDHLIASDRKSGKAVYGAEKKKIGSIKRVMVDRKSGEIAHAVLGFGGFLGFGDDHHMVPWNLLRYDADLGVYSSDISGSRLKGRPKHGTETIFDRNARYAVLDKYDNEWVMYPG</sequence>
<dbReference type="eggNOG" id="COG1873">
    <property type="taxonomic scope" value="Bacteria"/>
</dbReference>
<dbReference type="OrthoDB" id="7274881at2"/>